<evidence type="ECO:0000313" key="1">
    <source>
        <dbReference type="EMBL" id="MEE1673326.1"/>
    </source>
</evidence>
<dbReference type="RefSeq" id="WP_329774649.1">
    <property type="nucleotide sequence ID" value="NZ_JAYDYW010000004.1"/>
</dbReference>
<dbReference type="InterPro" id="IPR009822">
    <property type="entry name" value="YaeQ"/>
</dbReference>
<dbReference type="Proteomes" id="UP001310248">
    <property type="component" value="Unassembled WGS sequence"/>
</dbReference>
<sequence length="176" mass="20526">MALKPTIYKLRISLSDLNRNYYDTINLTIAQHPSETLERMMARTMAYCLNAEADLEFTKGLSEVEQPDIWQKSLEGDTLLWIDVGEPTPERIKKATRSAKRAKVYSFNSKSDTWWQQTENKINLLDAEVWQFSWDEMVTLASFTQRTMDMSVTVTEESAYVTSDDNEIEIHWKNLK</sequence>
<gene>
    <name evidence="1" type="ORF">SNR37_002743</name>
</gene>
<dbReference type="EMBL" id="JAYDYW010000004">
    <property type="protein sequence ID" value="MEE1673326.1"/>
    <property type="molecule type" value="Genomic_DNA"/>
</dbReference>
<name>A0ABU7G1P9_9ALTE</name>
<protein>
    <submittedName>
        <fullName evidence="1">YaeQ family protein</fullName>
    </submittedName>
</protein>
<dbReference type="PANTHER" id="PTHR38784:SF1">
    <property type="entry name" value="SUCROSE PHOSPHORYLASE"/>
    <property type="match status" value="1"/>
</dbReference>
<dbReference type="SMART" id="SM01322">
    <property type="entry name" value="YaeQ"/>
    <property type="match status" value="1"/>
</dbReference>
<keyword evidence="2" id="KW-1185">Reference proteome</keyword>
<dbReference type="InterPro" id="IPR011335">
    <property type="entry name" value="Restrct_endonuc-II-like"/>
</dbReference>
<dbReference type="Gene3D" id="3.10.640.10">
    <property type="entry name" value="Restriction endonuclease-like alpha-beta roll domain"/>
    <property type="match status" value="1"/>
</dbReference>
<proteinExistence type="predicted"/>
<dbReference type="SUPFAM" id="SSF52980">
    <property type="entry name" value="Restriction endonuclease-like"/>
    <property type="match status" value="1"/>
</dbReference>
<comment type="caution">
    <text evidence="1">The sequence shown here is derived from an EMBL/GenBank/DDBJ whole genome shotgun (WGS) entry which is preliminary data.</text>
</comment>
<reference evidence="1 2" key="2">
    <citation type="submission" date="2023-12" db="EMBL/GenBank/DDBJ databases">
        <authorList>
            <consortium name="Cladostephus spongiosus"/>
            <person name="Lorente B."/>
            <person name="Cabral C."/>
            <person name="Frias J."/>
            <person name="Faria J."/>
            <person name="Toubarro D."/>
        </authorList>
    </citation>
    <scope>NUCLEOTIDE SEQUENCE [LARGE SCALE GENOMIC DNA]</scope>
    <source>
        <strain evidence="1 2">ZMCS4</strain>
    </source>
</reference>
<dbReference type="Pfam" id="PF07152">
    <property type="entry name" value="YaeQ"/>
    <property type="match status" value="1"/>
</dbReference>
<reference evidence="2" key="1">
    <citation type="submission" date="2023-07" db="EMBL/GenBank/DDBJ databases">
        <title>Draft genome sequence of Agarivorans aestuarii strain ZMCS4, a CAZymes producing bacteria isolated from the marine brown algae Clodostephus spongiosus.</title>
        <authorList>
            <person name="Lorente B."/>
            <person name="Cabral C."/>
            <person name="Frias J."/>
            <person name="Faria J."/>
            <person name="Toubarro D."/>
        </authorList>
    </citation>
    <scope>NUCLEOTIDE SEQUENCE [LARGE SCALE GENOMIC DNA]</scope>
    <source>
        <strain evidence="2">ZMCS4</strain>
    </source>
</reference>
<dbReference type="PANTHER" id="PTHR38784">
    <property type="entry name" value="SUCROSE PHOSPHORYLASE"/>
    <property type="match status" value="1"/>
</dbReference>
<organism evidence="1 2">
    <name type="scientific">Agarivorans aestuarii</name>
    <dbReference type="NCBI Taxonomy" id="1563703"/>
    <lineage>
        <taxon>Bacteria</taxon>
        <taxon>Pseudomonadati</taxon>
        <taxon>Pseudomonadota</taxon>
        <taxon>Gammaproteobacteria</taxon>
        <taxon>Alteromonadales</taxon>
        <taxon>Alteromonadaceae</taxon>
        <taxon>Agarivorans</taxon>
    </lineage>
</organism>
<dbReference type="InterPro" id="IPR038590">
    <property type="entry name" value="YaeQ_sf"/>
</dbReference>
<dbReference type="PIRSF" id="PIRSF011484">
    <property type="entry name" value="YaeQ"/>
    <property type="match status" value="1"/>
</dbReference>
<accession>A0ABU7G1P9</accession>
<evidence type="ECO:0000313" key="2">
    <source>
        <dbReference type="Proteomes" id="UP001310248"/>
    </source>
</evidence>